<reference evidence="1 2" key="2">
    <citation type="submission" date="2019-08" db="EMBL/GenBank/DDBJ databases">
        <authorList>
            <person name="Brilhante M."/>
            <person name="Perreten V."/>
        </authorList>
    </citation>
    <scope>NUCLEOTIDE SEQUENCE [LARGE SCALE GENOMIC DNA]</scope>
    <source>
        <strain evidence="1 2">MCP106</strain>
    </source>
</reference>
<evidence type="ECO:0000313" key="2">
    <source>
        <dbReference type="Proteomes" id="UP000324029"/>
    </source>
</evidence>
<dbReference type="EMBL" id="VSRO01000005">
    <property type="protein sequence ID" value="TYK57840.1"/>
    <property type="molecule type" value="Genomic_DNA"/>
</dbReference>
<dbReference type="RefSeq" id="WP_143508450.1">
    <property type="nucleotide sequence ID" value="NZ_MSDH01000023.1"/>
</dbReference>
<protein>
    <submittedName>
        <fullName evidence="1">Uncharacterized protein</fullName>
    </submittedName>
</protein>
<evidence type="ECO:0000313" key="1">
    <source>
        <dbReference type="EMBL" id="TYK57840.1"/>
    </source>
</evidence>
<gene>
    <name evidence="1" type="ORF">FXO26_11260</name>
</gene>
<dbReference type="Proteomes" id="UP000324029">
    <property type="component" value="Unassembled WGS sequence"/>
</dbReference>
<organism evidence="1 2">
    <name type="scientific">Pseudomonas synxantha</name>
    <dbReference type="NCBI Taxonomy" id="47883"/>
    <lineage>
        <taxon>Bacteria</taxon>
        <taxon>Pseudomonadati</taxon>
        <taxon>Pseudomonadota</taxon>
        <taxon>Gammaproteobacteria</taxon>
        <taxon>Pseudomonadales</taxon>
        <taxon>Pseudomonadaceae</taxon>
        <taxon>Pseudomonas</taxon>
    </lineage>
</organism>
<sequence length="255" mass="27801">MDANVSASFAHAAPKDLFYFCPCCLEEVVAAISILGNFYFRALNSHKPRCVNEKAPSHASAFPGVSAPRPAYIAPPLIPSHLGKLSTRRKNAKPTVTEMQALASSLQASTSAVIHPGTLAEVVEAWSAMTVNVRQRTSLSIAGQQLTYFDAFAQLTAAQKNIASLGCDRLITHAQATVSLLDNVVLVVTWLKFDTQNKPVPIRVKMKRSDPVANQLAKGQHVRLFLHGPAPVLNAQQKYFEMQNISEYLGFIVMT</sequence>
<comment type="caution">
    <text evidence="1">The sequence shown here is derived from an EMBL/GenBank/DDBJ whole genome shotgun (WGS) entry which is preliminary data.</text>
</comment>
<dbReference type="AlphaFoldDB" id="A0A5D3GCG4"/>
<name>A0A5D3GCG4_9PSED</name>
<accession>A0A5D3GCG4</accession>
<proteinExistence type="predicted"/>
<reference evidence="1 2" key="1">
    <citation type="submission" date="2019-08" db="EMBL/GenBank/DDBJ databases">
        <title>Subclass B2 metallo-beta lactamase from Pseudomonas synxantha.</title>
        <authorList>
            <person name="Poirel L."/>
            <person name="Palmieri M."/>
            <person name="Masseron A."/>
            <person name="Perreten V."/>
            <person name="Nordman P."/>
        </authorList>
    </citation>
    <scope>NUCLEOTIDE SEQUENCE [LARGE SCALE GENOMIC DNA]</scope>
    <source>
        <strain evidence="1 2">MCP106</strain>
    </source>
</reference>